<evidence type="ECO:0000313" key="2">
    <source>
        <dbReference type="Proteomes" id="UP000790377"/>
    </source>
</evidence>
<reference evidence="1" key="1">
    <citation type="journal article" date="2021" name="New Phytol.">
        <title>Evolutionary innovations through gain and loss of genes in the ectomycorrhizal Boletales.</title>
        <authorList>
            <person name="Wu G."/>
            <person name="Miyauchi S."/>
            <person name="Morin E."/>
            <person name="Kuo A."/>
            <person name="Drula E."/>
            <person name="Varga T."/>
            <person name="Kohler A."/>
            <person name="Feng B."/>
            <person name="Cao Y."/>
            <person name="Lipzen A."/>
            <person name="Daum C."/>
            <person name="Hundley H."/>
            <person name="Pangilinan J."/>
            <person name="Johnson J."/>
            <person name="Barry K."/>
            <person name="LaButti K."/>
            <person name="Ng V."/>
            <person name="Ahrendt S."/>
            <person name="Min B."/>
            <person name="Choi I.G."/>
            <person name="Park H."/>
            <person name="Plett J.M."/>
            <person name="Magnuson J."/>
            <person name="Spatafora J.W."/>
            <person name="Nagy L.G."/>
            <person name="Henrissat B."/>
            <person name="Grigoriev I.V."/>
            <person name="Yang Z.L."/>
            <person name="Xu J."/>
            <person name="Martin F.M."/>
        </authorList>
    </citation>
    <scope>NUCLEOTIDE SEQUENCE</scope>
    <source>
        <strain evidence="1">ATCC 28755</strain>
    </source>
</reference>
<comment type="caution">
    <text evidence="1">The sequence shown here is derived from an EMBL/GenBank/DDBJ whole genome shotgun (WGS) entry which is preliminary data.</text>
</comment>
<dbReference type="Proteomes" id="UP000790377">
    <property type="component" value="Unassembled WGS sequence"/>
</dbReference>
<dbReference type="EMBL" id="MU267596">
    <property type="protein sequence ID" value="KAH7915808.1"/>
    <property type="molecule type" value="Genomic_DNA"/>
</dbReference>
<proteinExistence type="predicted"/>
<gene>
    <name evidence="1" type="ORF">BJ138DRAFT_1122328</name>
</gene>
<protein>
    <submittedName>
        <fullName evidence="1">Uncharacterized protein</fullName>
    </submittedName>
</protein>
<name>A0ACB8ASR8_9AGAM</name>
<sequence>MVEPSARIRPYRPSDEKLVKFILGKSTMEGLAVANQTAVFHPVTLSIWVALSCIMIQILDWWPKPQYGWLGNLAPLPAFGCWAMPVLYFIDWINRPFFDEAALNTLRRPDMVDIPIYYSRSPSSGFFILEYGDTFVGLIATDASEDSMSDKTVTTNNHAASKATLRVATIRHFYVEEPFRKIKIQNDLLQHAIRHTFEGGTTVDSISATSSPLIEYIRISLQENGFQYDKTARHVGIYGWKVTKMVLKR</sequence>
<organism evidence="1 2">
    <name type="scientific">Hygrophoropsis aurantiaca</name>
    <dbReference type="NCBI Taxonomy" id="72124"/>
    <lineage>
        <taxon>Eukaryota</taxon>
        <taxon>Fungi</taxon>
        <taxon>Dikarya</taxon>
        <taxon>Basidiomycota</taxon>
        <taxon>Agaricomycotina</taxon>
        <taxon>Agaricomycetes</taxon>
        <taxon>Agaricomycetidae</taxon>
        <taxon>Boletales</taxon>
        <taxon>Coniophorineae</taxon>
        <taxon>Hygrophoropsidaceae</taxon>
        <taxon>Hygrophoropsis</taxon>
    </lineage>
</organism>
<accession>A0ACB8ASR8</accession>
<keyword evidence="2" id="KW-1185">Reference proteome</keyword>
<evidence type="ECO:0000313" key="1">
    <source>
        <dbReference type="EMBL" id="KAH7915808.1"/>
    </source>
</evidence>